<dbReference type="PROSITE" id="PS51071">
    <property type="entry name" value="HTH_RPIR"/>
    <property type="match status" value="1"/>
</dbReference>
<keyword evidence="7" id="KW-1185">Reference proteome</keyword>
<dbReference type="GO" id="GO:0097367">
    <property type="term" value="F:carbohydrate derivative binding"/>
    <property type="evidence" value="ECO:0007669"/>
    <property type="project" value="InterPro"/>
</dbReference>
<dbReference type="GO" id="GO:0003700">
    <property type="term" value="F:DNA-binding transcription factor activity"/>
    <property type="evidence" value="ECO:0007669"/>
    <property type="project" value="InterPro"/>
</dbReference>
<evidence type="ECO:0000256" key="3">
    <source>
        <dbReference type="ARBA" id="ARBA00023163"/>
    </source>
</evidence>
<comment type="caution">
    <text evidence="6">The sequence shown here is derived from an EMBL/GenBank/DDBJ whole genome shotgun (WGS) entry which is preliminary data.</text>
</comment>
<keyword evidence="3" id="KW-0804">Transcription</keyword>
<dbReference type="InterPro" id="IPR036388">
    <property type="entry name" value="WH-like_DNA-bd_sf"/>
</dbReference>
<dbReference type="Pfam" id="PF01380">
    <property type="entry name" value="SIS"/>
    <property type="match status" value="1"/>
</dbReference>
<dbReference type="EMBL" id="JAECVW010000010">
    <property type="protein sequence ID" value="MBH8596123.1"/>
    <property type="molecule type" value="Genomic_DNA"/>
</dbReference>
<dbReference type="GO" id="GO:0003677">
    <property type="term" value="F:DNA binding"/>
    <property type="evidence" value="ECO:0007669"/>
    <property type="project" value="UniProtKB-KW"/>
</dbReference>
<dbReference type="PANTHER" id="PTHR30514">
    <property type="entry name" value="GLUCOKINASE"/>
    <property type="match status" value="1"/>
</dbReference>
<dbReference type="AlphaFoldDB" id="A0A8I1A808"/>
<evidence type="ECO:0000259" key="5">
    <source>
        <dbReference type="PROSITE" id="PS51464"/>
    </source>
</evidence>
<dbReference type="InterPro" id="IPR047640">
    <property type="entry name" value="RpiR-like"/>
</dbReference>
<dbReference type="InterPro" id="IPR000281">
    <property type="entry name" value="HTH_RpiR"/>
</dbReference>
<keyword evidence="1" id="KW-0805">Transcription regulation</keyword>
<dbReference type="SUPFAM" id="SSF53697">
    <property type="entry name" value="SIS domain"/>
    <property type="match status" value="1"/>
</dbReference>
<accession>A0A8I1A808</accession>
<dbReference type="CDD" id="cd05013">
    <property type="entry name" value="SIS_RpiR"/>
    <property type="match status" value="1"/>
</dbReference>
<sequence>MTLEELINEHYNKLNETDLHILRYIMNHKDTCYQLGINHLADRCNVSRSSILRLAQKLGFTGYSEFRIFLKWQHQEKPVKDKSSIEILEEDFRETMKYIQTKDFSDICRLIDEAQKLFVFGTGNAQRNCALELHRMFLPLQKYMNVIPSHSEFEIVVKDMTKNDLVFIFSLSGDTPSIFPAVQTLVAKGVPFVSVTNLVNNRLAKMTPYHLYARSSTVSIHNGIHLDTFASFFMIVEAIFSHYVDFINQKKEKTN</sequence>
<name>A0A8I1A808_THEIN</name>
<feature type="domain" description="SIS" evidence="5">
    <location>
        <begin position="107"/>
        <end position="239"/>
    </location>
</feature>
<evidence type="ECO:0000256" key="1">
    <source>
        <dbReference type="ARBA" id="ARBA00023015"/>
    </source>
</evidence>
<gene>
    <name evidence="6" type="ORF">I8U20_12510</name>
</gene>
<organism evidence="6 7">
    <name type="scientific">Thermoactinomyces intermedius</name>
    <dbReference type="NCBI Taxonomy" id="2024"/>
    <lineage>
        <taxon>Bacteria</taxon>
        <taxon>Bacillati</taxon>
        <taxon>Bacillota</taxon>
        <taxon>Bacilli</taxon>
        <taxon>Bacillales</taxon>
        <taxon>Thermoactinomycetaceae</taxon>
        <taxon>Thermoactinomyces</taxon>
    </lineage>
</organism>
<dbReference type="InterPro" id="IPR046348">
    <property type="entry name" value="SIS_dom_sf"/>
</dbReference>
<dbReference type="InterPro" id="IPR001347">
    <property type="entry name" value="SIS_dom"/>
</dbReference>
<dbReference type="SUPFAM" id="SSF46689">
    <property type="entry name" value="Homeodomain-like"/>
    <property type="match status" value="1"/>
</dbReference>
<keyword evidence="2" id="KW-0238">DNA-binding</keyword>
<dbReference type="Pfam" id="PF01418">
    <property type="entry name" value="HTH_6"/>
    <property type="match status" value="1"/>
</dbReference>
<evidence type="ECO:0000313" key="6">
    <source>
        <dbReference type="EMBL" id="MBH8596123.1"/>
    </source>
</evidence>
<dbReference type="PROSITE" id="PS51464">
    <property type="entry name" value="SIS"/>
    <property type="match status" value="1"/>
</dbReference>
<dbReference type="InterPro" id="IPR035472">
    <property type="entry name" value="RpiR-like_SIS"/>
</dbReference>
<dbReference type="RefSeq" id="WP_181732800.1">
    <property type="nucleotide sequence ID" value="NZ_JACEIR010000012.1"/>
</dbReference>
<evidence type="ECO:0000313" key="7">
    <source>
        <dbReference type="Proteomes" id="UP000633619"/>
    </source>
</evidence>
<dbReference type="Gene3D" id="3.40.50.10490">
    <property type="entry name" value="Glucose-6-phosphate isomerase like protein, domain 1"/>
    <property type="match status" value="1"/>
</dbReference>
<dbReference type="InterPro" id="IPR009057">
    <property type="entry name" value="Homeodomain-like_sf"/>
</dbReference>
<evidence type="ECO:0000259" key="4">
    <source>
        <dbReference type="PROSITE" id="PS51071"/>
    </source>
</evidence>
<reference evidence="6 7" key="1">
    <citation type="submission" date="2020-12" db="EMBL/GenBank/DDBJ databases">
        <title>WGS of Thermoactinomyces spp.</title>
        <authorList>
            <person name="Cheng K."/>
        </authorList>
    </citation>
    <scope>NUCLEOTIDE SEQUENCE [LARGE SCALE GENOMIC DNA]</scope>
    <source>
        <strain evidence="7">CICC 10671\DSM 43846</strain>
    </source>
</reference>
<dbReference type="GO" id="GO:1901135">
    <property type="term" value="P:carbohydrate derivative metabolic process"/>
    <property type="evidence" value="ECO:0007669"/>
    <property type="project" value="InterPro"/>
</dbReference>
<proteinExistence type="predicted"/>
<dbReference type="Proteomes" id="UP000633619">
    <property type="component" value="Unassembled WGS sequence"/>
</dbReference>
<dbReference type="Gene3D" id="1.10.10.10">
    <property type="entry name" value="Winged helix-like DNA-binding domain superfamily/Winged helix DNA-binding domain"/>
    <property type="match status" value="1"/>
</dbReference>
<feature type="domain" description="HTH rpiR-type" evidence="4">
    <location>
        <begin position="1"/>
        <end position="77"/>
    </location>
</feature>
<dbReference type="PANTHER" id="PTHR30514:SF1">
    <property type="entry name" value="HTH-TYPE TRANSCRIPTIONAL REGULATOR HEXR-RELATED"/>
    <property type="match status" value="1"/>
</dbReference>
<evidence type="ECO:0000256" key="2">
    <source>
        <dbReference type="ARBA" id="ARBA00023125"/>
    </source>
</evidence>
<protein>
    <submittedName>
        <fullName evidence="6">MurR/RpiR family transcriptional regulator</fullName>
    </submittedName>
</protein>